<evidence type="ECO:0000313" key="1">
    <source>
        <dbReference type="EMBL" id="KAG8642548.1"/>
    </source>
</evidence>
<reference evidence="2" key="1">
    <citation type="journal article" date="2016" name="Nat. Biotechnol.">
        <title>Sequencing wild and cultivated cassava and related species reveals extensive interspecific hybridization and genetic diversity.</title>
        <authorList>
            <person name="Bredeson J.V."/>
            <person name="Lyons J.B."/>
            <person name="Prochnik S.E."/>
            <person name="Wu G.A."/>
            <person name="Ha C.M."/>
            <person name="Edsinger-Gonzales E."/>
            <person name="Grimwood J."/>
            <person name="Schmutz J."/>
            <person name="Rabbi I.Y."/>
            <person name="Egesi C."/>
            <person name="Nauluvula P."/>
            <person name="Lebot V."/>
            <person name="Ndunguru J."/>
            <person name="Mkamilo G."/>
            <person name="Bart R.S."/>
            <person name="Setter T.L."/>
            <person name="Gleadow R.M."/>
            <person name="Kulakow P."/>
            <person name="Ferguson M.E."/>
            <person name="Rounsley S."/>
            <person name="Rokhsar D.S."/>
        </authorList>
    </citation>
    <scope>NUCLEOTIDE SEQUENCE [LARGE SCALE GENOMIC DNA]</scope>
    <source>
        <strain evidence="2">cv. AM560-2</strain>
    </source>
</reference>
<sequence length="85" mass="9195">MAVVRCCRLTVVVATAVPAAAAVSLLLEPPPLLPLTAVATHRCYSCRSSPLREISSGSCWKLLEAVAGNYWKLLLVAGNYWRLLL</sequence>
<evidence type="ECO:0000313" key="2">
    <source>
        <dbReference type="Proteomes" id="UP000091857"/>
    </source>
</evidence>
<keyword evidence="2" id="KW-1185">Reference proteome</keyword>
<comment type="caution">
    <text evidence="1">The sequence shown here is derived from an EMBL/GenBank/DDBJ whole genome shotgun (WGS) entry which is preliminary data.</text>
</comment>
<organism evidence="1 2">
    <name type="scientific">Manihot esculenta</name>
    <name type="common">Cassava</name>
    <name type="synonym">Jatropha manihot</name>
    <dbReference type="NCBI Taxonomy" id="3983"/>
    <lineage>
        <taxon>Eukaryota</taxon>
        <taxon>Viridiplantae</taxon>
        <taxon>Streptophyta</taxon>
        <taxon>Embryophyta</taxon>
        <taxon>Tracheophyta</taxon>
        <taxon>Spermatophyta</taxon>
        <taxon>Magnoliopsida</taxon>
        <taxon>eudicotyledons</taxon>
        <taxon>Gunneridae</taxon>
        <taxon>Pentapetalae</taxon>
        <taxon>rosids</taxon>
        <taxon>fabids</taxon>
        <taxon>Malpighiales</taxon>
        <taxon>Euphorbiaceae</taxon>
        <taxon>Crotonoideae</taxon>
        <taxon>Manihoteae</taxon>
        <taxon>Manihot</taxon>
    </lineage>
</organism>
<dbReference type="Proteomes" id="UP000091857">
    <property type="component" value="Chromosome 12"/>
</dbReference>
<name>A0ACB7GS93_MANES</name>
<accession>A0ACB7GS93</accession>
<gene>
    <name evidence="1" type="ORF">MANES_12G097102v8</name>
</gene>
<dbReference type="EMBL" id="CM004398">
    <property type="protein sequence ID" value="KAG8642548.1"/>
    <property type="molecule type" value="Genomic_DNA"/>
</dbReference>
<proteinExistence type="predicted"/>
<protein>
    <submittedName>
        <fullName evidence="1">Uncharacterized protein</fullName>
    </submittedName>
</protein>